<dbReference type="RefSeq" id="WP_279649086.1">
    <property type="nucleotide sequence ID" value="NZ_JAOCDG010000004.1"/>
</dbReference>
<comment type="function">
    <text evidence="1">Involved in DNA recombination.</text>
</comment>
<keyword evidence="6" id="KW-1133">Transmembrane helix</keyword>
<accession>A0ABD4XWJ0</accession>
<evidence type="ECO:0000313" key="8">
    <source>
        <dbReference type="Proteomes" id="UP001161139"/>
    </source>
</evidence>
<dbReference type="PANTHER" id="PTHR30563:SF0">
    <property type="entry name" value="DNA RECOMBINATION PROTEIN RMUC"/>
    <property type="match status" value="1"/>
</dbReference>
<dbReference type="Gene3D" id="1.10.287.1490">
    <property type="match status" value="1"/>
</dbReference>
<gene>
    <name evidence="7" type="primary">rmuC</name>
    <name evidence="7" type="ORF">N5D09_03890</name>
</gene>
<feature type="coiled-coil region" evidence="5">
    <location>
        <begin position="245"/>
        <end position="272"/>
    </location>
</feature>
<evidence type="ECO:0000256" key="4">
    <source>
        <dbReference type="ARBA" id="ARBA00023172"/>
    </source>
</evidence>
<name>A0ABD4XWJ0_STUST</name>
<dbReference type="PANTHER" id="PTHR30563">
    <property type="entry name" value="DNA RECOMBINATION PROTEIN RMUC"/>
    <property type="match status" value="1"/>
</dbReference>
<evidence type="ECO:0000256" key="3">
    <source>
        <dbReference type="ARBA" id="ARBA00023054"/>
    </source>
</evidence>
<comment type="similarity">
    <text evidence="2">Belongs to the RmuC family.</text>
</comment>
<proteinExistence type="inferred from homology"/>
<sequence>MGWRIRECRSMNMIGLSWMAISGSLLLVVLAGVAVYWQVLRRREAVTALQICQSQLEQHMAASHQKDDELRELSAGLRAEKAHVEQLQRQVEFAQQEAGRLRTEYRDQSAQLAEVQSAASAARAQYGQLLQQHDELKQASARLQQVHDVLQDRFAALTKEHATLSSTLDQKQQHFAEQQQLLKESRDQLKLEFEQLAGQIFEAKGQAFSQHSQQSLEALLKPFREQIEGFRTKVEDIHHKDVQQQAALTQELHHLKELNRQITQEAQDLTTALKGQKKAQGNWGELILENVLERSGLVNGKDFKREVSFTGEINRQRPDVIVYLPQGKHLIIDAKVSLNAYTRYINAEDDAERRMALAEHVTAVGQRIKELSDRSYFDLPGLNAPEMVFMFVPIESAFVEALKADETLFQKAIEQNVLVATPTTLLTSLNIVRQLWRFEDQNKHTAELAERAGKVYDKLRTFLSSMDAIGHSLDRAQDAYKKACDQLVSGKANLVKQVSDFRQLGVAVKGELNEVWVDRADLELNLISQMPAEQQA</sequence>
<evidence type="ECO:0000256" key="6">
    <source>
        <dbReference type="SAM" id="Phobius"/>
    </source>
</evidence>
<keyword evidence="6" id="KW-0472">Membrane</keyword>
<dbReference type="GO" id="GO:0006310">
    <property type="term" value="P:DNA recombination"/>
    <property type="evidence" value="ECO:0007669"/>
    <property type="project" value="UniProtKB-KW"/>
</dbReference>
<keyword evidence="4" id="KW-0233">DNA recombination</keyword>
<dbReference type="Pfam" id="PF02646">
    <property type="entry name" value="RmuC"/>
    <property type="match status" value="1"/>
</dbReference>
<dbReference type="Proteomes" id="UP001161139">
    <property type="component" value="Unassembled WGS sequence"/>
</dbReference>
<feature type="coiled-coil region" evidence="5">
    <location>
        <begin position="70"/>
        <end position="188"/>
    </location>
</feature>
<comment type="caution">
    <text evidence="7">The sequence shown here is derived from an EMBL/GenBank/DDBJ whole genome shotgun (WGS) entry which is preliminary data.</text>
</comment>
<feature type="transmembrane region" description="Helical" evidence="6">
    <location>
        <begin position="12"/>
        <end position="37"/>
    </location>
</feature>
<keyword evidence="6" id="KW-0812">Transmembrane</keyword>
<reference evidence="7" key="1">
    <citation type="submission" date="2022-09" db="EMBL/GenBank/DDBJ databases">
        <title>Intensive care unit water sources are persistently colonized with multi-drug resistant bacteria and are the site of extensive horizontal gene transfer of antibiotic resistance genes.</title>
        <authorList>
            <person name="Diorio-Toth L."/>
        </authorList>
    </citation>
    <scope>NUCLEOTIDE SEQUENCE</scope>
    <source>
        <strain evidence="7">GD03864</strain>
    </source>
</reference>
<evidence type="ECO:0000256" key="2">
    <source>
        <dbReference type="ARBA" id="ARBA00009840"/>
    </source>
</evidence>
<dbReference type="InterPro" id="IPR003798">
    <property type="entry name" value="DNA_recombination_RmuC"/>
</dbReference>
<keyword evidence="3 5" id="KW-0175">Coiled coil</keyword>
<evidence type="ECO:0000256" key="1">
    <source>
        <dbReference type="ARBA" id="ARBA00003416"/>
    </source>
</evidence>
<evidence type="ECO:0000313" key="7">
    <source>
        <dbReference type="EMBL" id="MDH0687228.1"/>
    </source>
</evidence>
<dbReference type="EMBL" id="JAOCDG010000004">
    <property type="protein sequence ID" value="MDH0687228.1"/>
    <property type="molecule type" value="Genomic_DNA"/>
</dbReference>
<evidence type="ECO:0000256" key="5">
    <source>
        <dbReference type="SAM" id="Coils"/>
    </source>
</evidence>
<protein>
    <submittedName>
        <fullName evidence="7">DNA recombination protein RmuC</fullName>
    </submittedName>
</protein>
<dbReference type="AlphaFoldDB" id="A0ABD4XWJ0"/>
<organism evidence="7 8">
    <name type="scientific">Stutzerimonas stutzeri</name>
    <name type="common">Pseudomonas stutzeri</name>
    <dbReference type="NCBI Taxonomy" id="316"/>
    <lineage>
        <taxon>Bacteria</taxon>
        <taxon>Pseudomonadati</taxon>
        <taxon>Pseudomonadota</taxon>
        <taxon>Gammaproteobacteria</taxon>
        <taxon>Pseudomonadales</taxon>
        <taxon>Pseudomonadaceae</taxon>
        <taxon>Stutzerimonas</taxon>
    </lineage>
</organism>